<proteinExistence type="predicted"/>
<protein>
    <submittedName>
        <fullName evidence="1">Uncharacterized protein</fullName>
    </submittedName>
</protein>
<dbReference type="EMBL" id="OJIN01000103">
    <property type="protein sequence ID" value="SPD73647.1"/>
    <property type="molecule type" value="Genomic_DNA"/>
</dbReference>
<reference evidence="1" key="1">
    <citation type="submission" date="2018-01" db="EMBL/GenBank/DDBJ databases">
        <authorList>
            <person name="Regsiter A."/>
            <person name="William W."/>
        </authorList>
    </citation>
    <scope>NUCLEOTIDE SEQUENCE</scope>
    <source>
        <strain evidence="1">TRIP AH-1</strain>
    </source>
</reference>
<dbReference type="AlphaFoldDB" id="A0A445MVX5"/>
<gene>
    <name evidence="1" type="ORF">PITCH_A1910053</name>
</gene>
<organism evidence="1">
    <name type="scientific">uncultured Desulfobacterium sp</name>
    <dbReference type="NCBI Taxonomy" id="201089"/>
    <lineage>
        <taxon>Bacteria</taxon>
        <taxon>Pseudomonadati</taxon>
        <taxon>Thermodesulfobacteriota</taxon>
        <taxon>Desulfobacteria</taxon>
        <taxon>Desulfobacterales</taxon>
        <taxon>Desulfobacteriaceae</taxon>
        <taxon>Desulfobacterium</taxon>
        <taxon>environmental samples</taxon>
    </lineage>
</organism>
<accession>A0A445MVX5</accession>
<name>A0A445MVX5_9BACT</name>
<sequence>MLLQRPRYPEKWPNRQIGPSLKRALSYGPVRIKFQANAAIAWNDLKTCAVKKQTPAPARPHPDFLKTYRLCWKIIKIIELDRRPSFF</sequence>
<evidence type="ECO:0000313" key="1">
    <source>
        <dbReference type="EMBL" id="SPD73647.1"/>
    </source>
</evidence>